<keyword evidence="2" id="KW-1185">Reference proteome</keyword>
<dbReference type="Proteomes" id="UP000828390">
    <property type="component" value="Unassembled WGS sequence"/>
</dbReference>
<comment type="caution">
    <text evidence="1">The sequence shown here is derived from an EMBL/GenBank/DDBJ whole genome shotgun (WGS) entry which is preliminary data.</text>
</comment>
<protein>
    <submittedName>
        <fullName evidence="1">Uncharacterized protein</fullName>
    </submittedName>
</protein>
<name>A0A9D4S0N7_DREPO</name>
<dbReference type="EMBL" id="JAIWYP010000001">
    <property type="protein sequence ID" value="KAH3888119.1"/>
    <property type="molecule type" value="Genomic_DNA"/>
</dbReference>
<reference evidence="1" key="1">
    <citation type="journal article" date="2019" name="bioRxiv">
        <title>The Genome of the Zebra Mussel, Dreissena polymorpha: A Resource for Invasive Species Research.</title>
        <authorList>
            <person name="McCartney M.A."/>
            <person name="Auch B."/>
            <person name="Kono T."/>
            <person name="Mallez S."/>
            <person name="Zhang Y."/>
            <person name="Obille A."/>
            <person name="Becker A."/>
            <person name="Abrahante J.E."/>
            <person name="Garbe J."/>
            <person name="Badalamenti J.P."/>
            <person name="Herman A."/>
            <person name="Mangelson H."/>
            <person name="Liachko I."/>
            <person name="Sullivan S."/>
            <person name="Sone E.D."/>
            <person name="Koren S."/>
            <person name="Silverstein K.A.T."/>
            <person name="Beckman K.B."/>
            <person name="Gohl D.M."/>
        </authorList>
    </citation>
    <scope>NUCLEOTIDE SEQUENCE</scope>
    <source>
        <strain evidence="1">Duluth1</strain>
        <tissue evidence="1">Whole animal</tissue>
    </source>
</reference>
<gene>
    <name evidence="1" type="ORF">DPMN_012144</name>
</gene>
<accession>A0A9D4S0N7</accession>
<dbReference type="AlphaFoldDB" id="A0A9D4S0N7"/>
<proteinExistence type="predicted"/>
<reference evidence="1" key="2">
    <citation type="submission" date="2020-11" db="EMBL/GenBank/DDBJ databases">
        <authorList>
            <person name="McCartney M.A."/>
            <person name="Auch B."/>
            <person name="Kono T."/>
            <person name="Mallez S."/>
            <person name="Becker A."/>
            <person name="Gohl D.M."/>
            <person name="Silverstein K.A.T."/>
            <person name="Koren S."/>
            <person name="Bechman K.B."/>
            <person name="Herman A."/>
            <person name="Abrahante J.E."/>
            <person name="Garbe J."/>
        </authorList>
    </citation>
    <scope>NUCLEOTIDE SEQUENCE</scope>
    <source>
        <strain evidence="1">Duluth1</strain>
        <tissue evidence="1">Whole animal</tissue>
    </source>
</reference>
<organism evidence="1 2">
    <name type="scientific">Dreissena polymorpha</name>
    <name type="common">Zebra mussel</name>
    <name type="synonym">Mytilus polymorpha</name>
    <dbReference type="NCBI Taxonomy" id="45954"/>
    <lineage>
        <taxon>Eukaryota</taxon>
        <taxon>Metazoa</taxon>
        <taxon>Spiralia</taxon>
        <taxon>Lophotrochozoa</taxon>
        <taxon>Mollusca</taxon>
        <taxon>Bivalvia</taxon>
        <taxon>Autobranchia</taxon>
        <taxon>Heteroconchia</taxon>
        <taxon>Euheterodonta</taxon>
        <taxon>Imparidentia</taxon>
        <taxon>Neoheterodontei</taxon>
        <taxon>Myida</taxon>
        <taxon>Dreissenoidea</taxon>
        <taxon>Dreissenidae</taxon>
        <taxon>Dreissena</taxon>
    </lineage>
</organism>
<evidence type="ECO:0000313" key="1">
    <source>
        <dbReference type="EMBL" id="KAH3888119.1"/>
    </source>
</evidence>
<sequence length="138" mass="16210">MIIDVYGVSLLITFPQIHFYSEWIILHTNIHTYFIIIIDQARRGVQDSCPEHSCGRRGRLPSRLSKEKLVGQREDWTFFPMKEILSAANNRPFWRRISVSLYCRPSPLCENDQTGQTNVMMMSKYKQYQLACYLNASE</sequence>
<evidence type="ECO:0000313" key="2">
    <source>
        <dbReference type="Proteomes" id="UP000828390"/>
    </source>
</evidence>